<dbReference type="InterPro" id="IPR011032">
    <property type="entry name" value="GroES-like_sf"/>
</dbReference>
<reference evidence="4" key="1">
    <citation type="submission" date="2020-05" db="EMBL/GenBank/DDBJ databases">
        <authorList>
            <person name="Chiriac C."/>
            <person name="Salcher M."/>
            <person name="Ghai R."/>
            <person name="Kavagutti S V."/>
        </authorList>
    </citation>
    <scope>NUCLEOTIDE SEQUENCE</scope>
</reference>
<gene>
    <name evidence="4" type="ORF">UFOPK2423_01379</name>
</gene>
<dbReference type="Pfam" id="PF08240">
    <property type="entry name" value="ADH_N"/>
    <property type="match status" value="1"/>
</dbReference>
<dbReference type="InterPro" id="IPR013154">
    <property type="entry name" value="ADH-like_N"/>
</dbReference>
<dbReference type="GO" id="GO:0005829">
    <property type="term" value="C:cytosol"/>
    <property type="evidence" value="ECO:0007669"/>
    <property type="project" value="TreeGrafter"/>
</dbReference>
<dbReference type="Gene3D" id="3.40.50.720">
    <property type="entry name" value="NAD(P)-binding Rossmann-like Domain"/>
    <property type="match status" value="1"/>
</dbReference>
<keyword evidence="2" id="KW-0560">Oxidoreductase</keyword>
<dbReference type="InterPro" id="IPR036291">
    <property type="entry name" value="NAD(P)-bd_dom_sf"/>
</dbReference>
<evidence type="ECO:0000313" key="4">
    <source>
        <dbReference type="EMBL" id="CAB4704876.1"/>
    </source>
</evidence>
<dbReference type="InterPro" id="IPR013149">
    <property type="entry name" value="ADH-like_C"/>
</dbReference>
<dbReference type="Gene3D" id="3.90.180.10">
    <property type="entry name" value="Medium-chain alcohol dehydrogenases, catalytic domain"/>
    <property type="match status" value="1"/>
</dbReference>
<feature type="domain" description="Enoyl reductase (ER)" evidence="3">
    <location>
        <begin position="10"/>
        <end position="313"/>
    </location>
</feature>
<dbReference type="InterPro" id="IPR020843">
    <property type="entry name" value="ER"/>
</dbReference>
<evidence type="ECO:0000256" key="2">
    <source>
        <dbReference type="ARBA" id="ARBA00023002"/>
    </source>
</evidence>
<sequence>MRAIQITEFGGPEVLTLVDLPTPTTGEGEVLIEVSACGINYADSHQAENSYLSPQTLPLIPGAEVVGRDSTGQRVVALVPGGGYAEVVAAPKALTFPIPDGVSDGAALAAILQGTTAYHLLRTSSHMQSGESVVVHAAAGGVGTIAVQLAKLWGAKVIGSASSGDKRALVTSLGADAVVDPEVEDLTAAIVAANGGKKVNIVLEMAGGKVFDQSLQALAPFGRLVTFGMASRTMPEPINPGALMGTSRAVIGFWLVHCMSRPDRMIAPQLAELFELMESGKIKAVVGGSYPLSEARRAHEDLRGRKTTGKVFLDPKL</sequence>
<dbReference type="PANTHER" id="PTHR48106:SF13">
    <property type="entry name" value="QUINONE OXIDOREDUCTASE-RELATED"/>
    <property type="match status" value="1"/>
</dbReference>
<evidence type="ECO:0000256" key="1">
    <source>
        <dbReference type="ARBA" id="ARBA00022857"/>
    </source>
</evidence>
<dbReference type="EMBL" id="CAEZXN010000041">
    <property type="protein sequence ID" value="CAB4704876.1"/>
    <property type="molecule type" value="Genomic_DNA"/>
</dbReference>
<keyword evidence="1" id="KW-0521">NADP</keyword>
<proteinExistence type="predicted"/>
<protein>
    <submittedName>
        <fullName evidence="4">Unannotated protein</fullName>
    </submittedName>
</protein>
<evidence type="ECO:0000259" key="3">
    <source>
        <dbReference type="SMART" id="SM00829"/>
    </source>
</evidence>
<dbReference type="AlphaFoldDB" id="A0A6J6Q244"/>
<accession>A0A6J6Q244</accession>
<dbReference type="SMART" id="SM00829">
    <property type="entry name" value="PKS_ER"/>
    <property type="match status" value="1"/>
</dbReference>
<dbReference type="GO" id="GO:0070402">
    <property type="term" value="F:NADPH binding"/>
    <property type="evidence" value="ECO:0007669"/>
    <property type="project" value="TreeGrafter"/>
</dbReference>
<organism evidence="4">
    <name type="scientific">freshwater metagenome</name>
    <dbReference type="NCBI Taxonomy" id="449393"/>
    <lineage>
        <taxon>unclassified sequences</taxon>
        <taxon>metagenomes</taxon>
        <taxon>ecological metagenomes</taxon>
    </lineage>
</organism>
<name>A0A6J6Q244_9ZZZZ</name>
<dbReference type="GO" id="GO:0003960">
    <property type="term" value="F:quinone reductase (NADPH) activity"/>
    <property type="evidence" value="ECO:0007669"/>
    <property type="project" value="TreeGrafter"/>
</dbReference>
<dbReference type="GO" id="GO:0035925">
    <property type="term" value="F:mRNA 3'-UTR AU-rich region binding"/>
    <property type="evidence" value="ECO:0007669"/>
    <property type="project" value="TreeGrafter"/>
</dbReference>
<dbReference type="PANTHER" id="PTHR48106">
    <property type="entry name" value="QUINONE OXIDOREDUCTASE PIG3-RELATED"/>
    <property type="match status" value="1"/>
</dbReference>
<dbReference type="Pfam" id="PF00107">
    <property type="entry name" value="ADH_zinc_N"/>
    <property type="match status" value="1"/>
</dbReference>
<dbReference type="SUPFAM" id="SSF51735">
    <property type="entry name" value="NAD(P)-binding Rossmann-fold domains"/>
    <property type="match status" value="1"/>
</dbReference>
<dbReference type="SUPFAM" id="SSF50129">
    <property type="entry name" value="GroES-like"/>
    <property type="match status" value="1"/>
</dbReference>